<dbReference type="InterPro" id="IPR053168">
    <property type="entry name" value="Glutamic_endopeptidase"/>
</dbReference>
<protein>
    <recommendedName>
        <fullName evidence="3">Neprosin PEP catalytic domain-containing protein</fullName>
    </recommendedName>
</protein>
<dbReference type="AlphaFoldDB" id="A0AAV2CX35"/>
<dbReference type="InterPro" id="IPR025521">
    <property type="entry name" value="Neprosin_propep"/>
</dbReference>
<accession>A0AAV2CX35</accession>
<dbReference type="Gene3D" id="3.90.1320.10">
    <property type="entry name" value="Outer-capsid protein sigma 3, large lobe"/>
    <property type="match status" value="1"/>
</dbReference>
<dbReference type="Pfam" id="PF03080">
    <property type="entry name" value="Neprosin"/>
    <property type="match status" value="1"/>
</dbReference>
<sequence length="394" mass="43523">MTGFTSWITILLLVLSPLLQALGAKGCGLLDPLTILKTIENEEDGETIHCVDIYKQPAFSHPELRNHTIQMRPTNLDPFGVKSRSYSNNSASGLQYIQSWHKKGEFCPEGTIPILQSSTEDFPQKTPRPWGHEEDPSESESKPPSNIREYAVAFLPVEDVQGVTGIINVWNPSVNWQKEYSAAQVWVTDGGGKAINTLEVGWLVTADFKLPLLFIYWTTDGYGSTGCYNLCCGGFVQTSNKVVLGGRIEPFSKYGGAQRQITIRISRDVRTGNWWLTYQGIIVGYWPPSIFTGGLKSGSSLVEFGGEVVNSDPTGFHTSTDMGSGHFPSEGFGKAAFFKNLVYLTRGGVAKDADTLQGRAQRPECYDVAVQRSDTDYGAYFYYGGPGFSRYCQY</sequence>
<reference evidence="4 5" key="1">
    <citation type="submission" date="2024-04" db="EMBL/GenBank/DDBJ databases">
        <authorList>
            <person name="Fracassetti M."/>
        </authorList>
    </citation>
    <scope>NUCLEOTIDE SEQUENCE [LARGE SCALE GENOMIC DNA]</scope>
</reference>
<dbReference type="InterPro" id="IPR004314">
    <property type="entry name" value="Neprosin"/>
</dbReference>
<feature type="region of interest" description="Disordered" evidence="1">
    <location>
        <begin position="118"/>
        <end position="144"/>
    </location>
</feature>
<dbReference type="EMBL" id="OZ034814">
    <property type="protein sequence ID" value="CAL1360651.1"/>
    <property type="molecule type" value="Genomic_DNA"/>
</dbReference>
<gene>
    <name evidence="4" type="ORF">LTRI10_LOCUS8074</name>
</gene>
<evidence type="ECO:0000259" key="3">
    <source>
        <dbReference type="PROSITE" id="PS52045"/>
    </source>
</evidence>
<evidence type="ECO:0000313" key="5">
    <source>
        <dbReference type="Proteomes" id="UP001497516"/>
    </source>
</evidence>
<dbReference type="PANTHER" id="PTHR31589">
    <property type="entry name" value="PROTEIN, PUTATIVE (DUF239)-RELATED-RELATED"/>
    <property type="match status" value="1"/>
</dbReference>
<dbReference type="Proteomes" id="UP001497516">
    <property type="component" value="Chromosome 10"/>
</dbReference>
<feature type="chain" id="PRO_5043516889" description="Neprosin PEP catalytic domain-containing protein" evidence="2">
    <location>
        <begin position="24"/>
        <end position="394"/>
    </location>
</feature>
<evidence type="ECO:0000256" key="2">
    <source>
        <dbReference type="SAM" id="SignalP"/>
    </source>
</evidence>
<dbReference type="PROSITE" id="PS52045">
    <property type="entry name" value="NEPROSIN_PEP_CD"/>
    <property type="match status" value="1"/>
</dbReference>
<feature type="signal peptide" evidence="2">
    <location>
        <begin position="1"/>
        <end position="23"/>
    </location>
</feature>
<evidence type="ECO:0000313" key="4">
    <source>
        <dbReference type="EMBL" id="CAL1360651.1"/>
    </source>
</evidence>
<dbReference type="PANTHER" id="PTHR31589:SF221">
    <property type="entry name" value="LIGASE, PUTATIVE (DUF239)-RELATED"/>
    <property type="match status" value="1"/>
</dbReference>
<name>A0AAV2CX35_9ROSI</name>
<dbReference type="Pfam" id="PF14365">
    <property type="entry name" value="Neprosin_AP"/>
    <property type="match status" value="1"/>
</dbReference>
<feature type="domain" description="Neprosin PEP catalytic" evidence="3">
    <location>
        <begin position="141"/>
        <end position="393"/>
    </location>
</feature>
<keyword evidence="2" id="KW-0732">Signal</keyword>
<organism evidence="4 5">
    <name type="scientific">Linum trigynum</name>
    <dbReference type="NCBI Taxonomy" id="586398"/>
    <lineage>
        <taxon>Eukaryota</taxon>
        <taxon>Viridiplantae</taxon>
        <taxon>Streptophyta</taxon>
        <taxon>Embryophyta</taxon>
        <taxon>Tracheophyta</taxon>
        <taxon>Spermatophyta</taxon>
        <taxon>Magnoliopsida</taxon>
        <taxon>eudicotyledons</taxon>
        <taxon>Gunneridae</taxon>
        <taxon>Pentapetalae</taxon>
        <taxon>rosids</taxon>
        <taxon>fabids</taxon>
        <taxon>Malpighiales</taxon>
        <taxon>Linaceae</taxon>
        <taxon>Linum</taxon>
    </lineage>
</organism>
<proteinExistence type="predicted"/>
<keyword evidence="5" id="KW-1185">Reference proteome</keyword>
<evidence type="ECO:0000256" key="1">
    <source>
        <dbReference type="SAM" id="MobiDB-lite"/>
    </source>
</evidence>